<evidence type="ECO:0000313" key="6">
    <source>
        <dbReference type="Proteomes" id="UP000006346"/>
    </source>
</evidence>
<dbReference type="Gene3D" id="3.40.50.1820">
    <property type="entry name" value="alpha/beta hydrolase"/>
    <property type="match status" value="1"/>
</dbReference>
<comment type="similarity">
    <text evidence="1">Belongs to the C/M/P thioester hydrolase family.</text>
</comment>
<dbReference type="RefSeq" id="WP_014184742.1">
    <property type="nucleotide sequence ID" value="NC_016584.1"/>
</dbReference>
<evidence type="ECO:0000256" key="1">
    <source>
        <dbReference type="ARBA" id="ARBA00006538"/>
    </source>
</evidence>
<sequence length="423" mass="47090">MKITIENQEAFVDEKVRITVSGLTPNSQLRARMKMELPWCSGEEFSSYAVFEVGETGEVDFDQAEPVAGTYKARTSMGLIYSLRLSKSAGKNIAENISIEKPIRINLGLEASSEQKEIQLIRYFAAKNLIIKPVSDGFTGQLFYRENSCDKTILMLGGSDGQMESLALIAGPLASRGFNVLSVPYFGVEGLPEKLEEVPLEYFEKIFHWLETNAITKAEEIYLHGTSKGGELALLLASRYPRIKKVAAVEPHAYCFQALDGLMSGKNVSSWSYQGKSIPFIEVDNNIFFEDQKKAVGAGMPFGFAGTYQKSLERAGNKEEARIKIENSEADILLICGEKDNIWNSYDACSELLQVLKRHNYRHSVQLLSYENMGHPMPVPFVIPLSLTLEMPVNGGLFSSGGTVEGNARGQYESFRKTIEFFN</sequence>
<dbReference type="GO" id="GO:0047617">
    <property type="term" value="F:fatty acyl-CoA hydrolase activity"/>
    <property type="evidence" value="ECO:0007669"/>
    <property type="project" value="TreeGrafter"/>
</dbReference>
<feature type="active site" description="Charge relay system" evidence="2">
    <location>
        <position position="227"/>
    </location>
</feature>
<dbReference type="eggNOG" id="COG1073">
    <property type="taxonomic scope" value="Bacteria"/>
</dbReference>
<dbReference type="Pfam" id="PF08840">
    <property type="entry name" value="BAAT_C"/>
    <property type="match status" value="1"/>
</dbReference>
<evidence type="ECO:0000259" key="4">
    <source>
        <dbReference type="Pfam" id="PF08840"/>
    </source>
</evidence>
<evidence type="ECO:0000259" key="3">
    <source>
        <dbReference type="Pfam" id="PF04775"/>
    </source>
</evidence>
<dbReference type="InterPro" id="IPR006862">
    <property type="entry name" value="Thio_Ohase/aa_AcTrfase"/>
</dbReference>
<name>G7WDG4_DESOD</name>
<dbReference type="SUPFAM" id="SSF53474">
    <property type="entry name" value="alpha/beta-Hydrolases"/>
    <property type="match status" value="1"/>
</dbReference>
<reference evidence="5 6" key="2">
    <citation type="journal article" date="2012" name="J. Bacteriol.">
        <title>Complete genome sequences of Desulfosporosinus orientis DSM765T, Desulfosporosinus youngiae DSM17734T, Desulfosporosinus meridiei DSM13257T, and Desulfosporosinus acidiphilus DSM22704T.</title>
        <authorList>
            <person name="Pester M."/>
            <person name="Brambilla E."/>
            <person name="Alazard D."/>
            <person name="Rattei T."/>
            <person name="Weinmaier T."/>
            <person name="Han J."/>
            <person name="Lucas S."/>
            <person name="Lapidus A."/>
            <person name="Cheng J.F."/>
            <person name="Goodwin L."/>
            <person name="Pitluck S."/>
            <person name="Peters L."/>
            <person name="Ovchinnikova G."/>
            <person name="Teshima H."/>
            <person name="Detter J.C."/>
            <person name="Han C.S."/>
            <person name="Tapia R."/>
            <person name="Land M.L."/>
            <person name="Hauser L."/>
            <person name="Kyrpides N.C."/>
            <person name="Ivanova N.N."/>
            <person name="Pagani I."/>
            <person name="Huntmann M."/>
            <person name="Wei C.L."/>
            <person name="Davenport K.W."/>
            <person name="Daligault H."/>
            <person name="Chain P.S."/>
            <person name="Chen A."/>
            <person name="Mavromatis K."/>
            <person name="Markowitz V."/>
            <person name="Szeto E."/>
            <person name="Mikhailova N."/>
            <person name="Pati A."/>
            <person name="Wagner M."/>
            <person name="Woyke T."/>
            <person name="Ollivier B."/>
            <person name="Klenk H.P."/>
            <person name="Spring S."/>
            <person name="Loy A."/>
        </authorList>
    </citation>
    <scope>NUCLEOTIDE SEQUENCE [LARGE SCALE GENOMIC DNA]</scope>
    <source>
        <strain evidence="6">ATCC 19365 / DSM 765 / NCIMB 8382 / VKM B-1628</strain>
    </source>
</reference>
<protein>
    <submittedName>
        <fullName evidence="5">Lysophospholipase</fullName>
    </submittedName>
</protein>
<dbReference type="InterPro" id="IPR029058">
    <property type="entry name" value="AB_hydrolase_fold"/>
</dbReference>
<feature type="domain" description="BAAT/Acyl-CoA thioester hydrolase C-terminal" evidence="4">
    <location>
        <begin position="198"/>
        <end position="423"/>
    </location>
</feature>
<gene>
    <name evidence="5" type="ordered locus">Desor_2348</name>
</gene>
<dbReference type="InterPro" id="IPR016662">
    <property type="entry name" value="Acyl-CoA_thioEstase_long-chain"/>
</dbReference>
<proteinExistence type="inferred from homology"/>
<dbReference type="GO" id="GO:0006631">
    <property type="term" value="P:fatty acid metabolic process"/>
    <property type="evidence" value="ECO:0007669"/>
    <property type="project" value="TreeGrafter"/>
</dbReference>
<reference evidence="6" key="1">
    <citation type="submission" date="2011-11" db="EMBL/GenBank/DDBJ databases">
        <title>Complete sequence of Desulfosporosinus orientis DSM 765.</title>
        <authorList>
            <person name="Lucas S."/>
            <person name="Han J."/>
            <person name="Lapidus A."/>
            <person name="Cheng J.-F."/>
            <person name="Goodwin L."/>
            <person name="Pitluck S."/>
            <person name="Peters L."/>
            <person name="Ovchinnikova G."/>
            <person name="Teshima H."/>
            <person name="Detter J.C."/>
            <person name="Han C."/>
            <person name="Tapia R."/>
            <person name="Land M."/>
            <person name="Hauser L."/>
            <person name="Kyrpides N."/>
            <person name="Ivanova N."/>
            <person name="Pagani I."/>
            <person name="Pester M."/>
            <person name="Spring S."/>
            <person name="Ollivier B."/>
            <person name="Rattei T."/>
            <person name="Klenk H.-P."/>
            <person name="Wagner M."/>
            <person name="Loy A."/>
            <person name="Woyke T."/>
        </authorList>
    </citation>
    <scope>NUCLEOTIDE SEQUENCE [LARGE SCALE GENOMIC DNA]</scope>
    <source>
        <strain evidence="6">ATCC 19365 / DSM 765 / NCIMB 8382 / VKM B-1628</strain>
    </source>
</reference>
<dbReference type="GO" id="GO:0006637">
    <property type="term" value="P:acyl-CoA metabolic process"/>
    <property type="evidence" value="ECO:0007669"/>
    <property type="project" value="InterPro"/>
</dbReference>
<dbReference type="KEGG" id="dor:Desor_2348"/>
<dbReference type="Gene3D" id="2.60.40.2240">
    <property type="entry name" value="Acyl-CoA thioester hydrolase/BAAT N-terminal domain"/>
    <property type="match status" value="1"/>
</dbReference>
<organism evidence="5 6">
    <name type="scientific">Desulfosporosinus orientis (strain ATCC 19365 / DSM 765 / NCIMB 8382 / VKM B-1628 / Singapore I)</name>
    <name type="common">Desulfotomaculum orientis</name>
    <dbReference type="NCBI Taxonomy" id="768706"/>
    <lineage>
        <taxon>Bacteria</taxon>
        <taxon>Bacillati</taxon>
        <taxon>Bacillota</taxon>
        <taxon>Clostridia</taxon>
        <taxon>Eubacteriales</taxon>
        <taxon>Desulfitobacteriaceae</taxon>
        <taxon>Desulfosporosinus</taxon>
    </lineage>
</organism>
<dbReference type="PANTHER" id="PTHR10824">
    <property type="entry name" value="ACYL-COENZYME A THIOESTERASE-RELATED"/>
    <property type="match status" value="1"/>
</dbReference>
<dbReference type="Proteomes" id="UP000006346">
    <property type="component" value="Chromosome"/>
</dbReference>
<dbReference type="OrthoDB" id="8922993at2"/>
<dbReference type="STRING" id="768706.Desor_2348"/>
<evidence type="ECO:0000256" key="2">
    <source>
        <dbReference type="PIRSR" id="PIRSR016521-1"/>
    </source>
</evidence>
<feature type="active site" description="Charge relay system" evidence="2">
    <location>
        <position position="375"/>
    </location>
</feature>
<dbReference type="EMBL" id="CP003108">
    <property type="protein sequence ID" value="AET67933.1"/>
    <property type="molecule type" value="Genomic_DNA"/>
</dbReference>
<feature type="active site" description="Charge relay system" evidence="2">
    <location>
        <position position="340"/>
    </location>
</feature>
<dbReference type="PIRSF" id="PIRSF016521">
    <property type="entry name" value="Acyl-CoA_hydro"/>
    <property type="match status" value="1"/>
</dbReference>
<dbReference type="InterPro" id="IPR042490">
    <property type="entry name" value="Thio_Ohase/BAAT_N"/>
</dbReference>
<dbReference type="PANTHER" id="PTHR10824:SF4">
    <property type="entry name" value="ACYL-COENZYME A THIOESTERASE 1-LIKE"/>
    <property type="match status" value="1"/>
</dbReference>
<evidence type="ECO:0000313" key="5">
    <source>
        <dbReference type="EMBL" id="AET67933.1"/>
    </source>
</evidence>
<dbReference type="AlphaFoldDB" id="G7WDG4"/>
<dbReference type="Pfam" id="PF04775">
    <property type="entry name" value="Bile_Hydr_Trans"/>
    <property type="match status" value="1"/>
</dbReference>
<dbReference type="HOGENOM" id="CLU_029849_3_0_9"/>
<dbReference type="PATRIC" id="fig|768706.3.peg.2354"/>
<accession>G7WDG4</accession>
<dbReference type="InterPro" id="IPR014940">
    <property type="entry name" value="BAAT_C"/>
</dbReference>
<keyword evidence="6" id="KW-1185">Reference proteome</keyword>
<feature type="domain" description="Acyl-CoA thioester hydrolase/bile acid-CoA amino acid N-acetyltransferase" evidence="3">
    <location>
        <begin position="13"/>
        <end position="134"/>
    </location>
</feature>